<dbReference type="RefSeq" id="WP_344288803.1">
    <property type="nucleotide sequence ID" value="NZ_BAAAHV010000033.1"/>
</dbReference>
<comment type="caution">
    <text evidence="1">The sequence shown here is derived from an EMBL/GenBank/DDBJ whole genome shotgun (WGS) entry which is preliminary data.</text>
</comment>
<dbReference type="InterPro" id="IPR032710">
    <property type="entry name" value="NTF2-like_dom_sf"/>
</dbReference>
<dbReference type="Gene3D" id="3.10.450.50">
    <property type="match status" value="1"/>
</dbReference>
<accession>A0ABW5IB75</accession>
<protein>
    <recommendedName>
        <fullName evidence="3">SnoaL-like domain-containing protein</fullName>
    </recommendedName>
</protein>
<dbReference type="EMBL" id="JBHUKQ010000018">
    <property type="protein sequence ID" value="MFD2485872.1"/>
    <property type="molecule type" value="Genomic_DNA"/>
</dbReference>
<organism evidence="1 2">
    <name type="scientific">Amycolatopsis albidoflavus</name>
    <dbReference type="NCBI Taxonomy" id="102226"/>
    <lineage>
        <taxon>Bacteria</taxon>
        <taxon>Bacillati</taxon>
        <taxon>Actinomycetota</taxon>
        <taxon>Actinomycetes</taxon>
        <taxon>Pseudonocardiales</taxon>
        <taxon>Pseudonocardiaceae</taxon>
        <taxon>Amycolatopsis</taxon>
    </lineage>
</organism>
<proteinExistence type="predicted"/>
<evidence type="ECO:0000313" key="2">
    <source>
        <dbReference type="Proteomes" id="UP001597542"/>
    </source>
</evidence>
<evidence type="ECO:0008006" key="3">
    <source>
        <dbReference type="Google" id="ProtNLM"/>
    </source>
</evidence>
<gene>
    <name evidence="1" type="ORF">ACFSUT_36750</name>
</gene>
<name>A0ABW5IB75_9PSEU</name>
<sequence length="123" mass="13347">MTTETRRTVRAYHEARFRGDVPAAAAQIGEKFSFRSPFIASESPTGHLDGIDGMLSIVTGVEMISELYSDTEATLVYDVRTASPVGTQRTAEHFRLADGRITSILLIFDATPWQAVMAAAGPV</sequence>
<evidence type="ECO:0000313" key="1">
    <source>
        <dbReference type="EMBL" id="MFD2485872.1"/>
    </source>
</evidence>
<dbReference type="SUPFAM" id="SSF54427">
    <property type="entry name" value="NTF2-like"/>
    <property type="match status" value="1"/>
</dbReference>
<reference evidence="2" key="1">
    <citation type="journal article" date="2019" name="Int. J. Syst. Evol. Microbiol.">
        <title>The Global Catalogue of Microorganisms (GCM) 10K type strain sequencing project: providing services to taxonomists for standard genome sequencing and annotation.</title>
        <authorList>
            <consortium name="The Broad Institute Genomics Platform"/>
            <consortium name="The Broad Institute Genome Sequencing Center for Infectious Disease"/>
            <person name="Wu L."/>
            <person name="Ma J."/>
        </authorList>
    </citation>
    <scope>NUCLEOTIDE SEQUENCE [LARGE SCALE GENOMIC DNA]</scope>
    <source>
        <strain evidence="2">CGMCC 4.7638</strain>
    </source>
</reference>
<keyword evidence="2" id="KW-1185">Reference proteome</keyword>
<dbReference type="Proteomes" id="UP001597542">
    <property type="component" value="Unassembled WGS sequence"/>
</dbReference>